<name>A0ABW3BFB6_9ACTN</name>
<sequence length="91" mass="10106">MEDTTAPAVWPIEVRTRIADLNRVNPSMYRVWGSSHEDGTFGAYYASLHPHLRRTGSRFAPTLASGSHLQMERLLECPPDRIDALVGPGSD</sequence>
<comment type="caution">
    <text evidence="1">The sequence shown here is derived from an EMBL/GenBank/DDBJ whole genome shotgun (WGS) entry which is preliminary data.</text>
</comment>
<keyword evidence="2" id="KW-1185">Reference proteome</keyword>
<dbReference type="Proteomes" id="UP001596956">
    <property type="component" value="Unassembled WGS sequence"/>
</dbReference>
<dbReference type="EMBL" id="JBHTHR010000218">
    <property type="protein sequence ID" value="MFD0801424.1"/>
    <property type="molecule type" value="Genomic_DNA"/>
</dbReference>
<organism evidence="1 2">
    <name type="scientific">Streptomonospora algeriensis</name>
    <dbReference type="NCBI Taxonomy" id="995084"/>
    <lineage>
        <taxon>Bacteria</taxon>
        <taxon>Bacillati</taxon>
        <taxon>Actinomycetota</taxon>
        <taxon>Actinomycetes</taxon>
        <taxon>Streptosporangiales</taxon>
        <taxon>Nocardiopsidaceae</taxon>
        <taxon>Streptomonospora</taxon>
    </lineage>
</organism>
<evidence type="ECO:0000313" key="2">
    <source>
        <dbReference type="Proteomes" id="UP001596956"/>
    </source>
</evidence>
<gene>
    <name evidence="1" type="ORF">ACFQZU_08850</name>
</gene>
<protein>
    <submittedName>
        <fullName evidence="1">Uncharacterized protein</fullName>
    </submittedName>
</protein>
<reference evidence="2" key="1">
    <citation type="journal article" date="2019" name="Int. J. Syst. Evol. Microbiol.">
        <title>The Global Catalogue of Microorganisms (GCM) 10K type strain sequencing project: providing services to taxonomists for standard genome sequencing and annotation.</title>
        <authorList>
            <consortium name="The Broad Institute Genomics Platform"/>
            <consortium name="The Broad Institute Genome Sequencing Center for Infectious Disease"/>
            <person name="Wu L."/>
            <person name="Ma J."/>
        </authorList>
    </citation>
    <scope>NUCLEOTIDE SEQUENCE [LARGE SCALE GENOMIC DNA]</scope>
    <source>
        <strain evidence="2">CCUG 63369</strain>
    </source>
</reference>
<proteinExistence type="predicted"/>
<evidence type="ECO:0000313" key="1">
    <source>
        <dbReference type="EMBL" id="MFD0801424.1"/>
    </source>
</evidence>
<accession>A0ABW3BFB6</accession>